<sequence>MADKNIFIFSLSYFLLCFGLGIFAGIPPTVSSATLSQPLASLNLVATSLDAQITAQLLPQPEVPHGSNNSTTTEDGTFVAGQTSGIFSVTHSLAPPSGVVIVGHRKPSSEIRTNEVPYPIVVKEISASNGTDLTITLGATRTQPSQPPLPKNTQPCNQYLEFCDRSYGNITHIAAHNSPFVQKKNAASNQNLDVKSQLDDGIRMLQGQTHLRNGVLHFCHTSCDLLDAGPIEDYLRVVVKWLKQNPFEVITILLTNGDYTSVQEFYGPLQRSGIADMAFTPSTNATTRYDAWPTLGDLIIMSKRVVMFLDYNANTDHVPWLLPQYDYIYETPFSPTDRNFPCDIQRPPNKEGLEDRMYLVNHNLNANLQLLGQSVLVPDKVDINITNADTGYGSLGDHARLCTKIWQRAPSYLLVDFYEAGNGSVFKVAADANGVEFRPENCCKSRNFAGRKQASNFAIAAALVVWGWMILFM</sequence>
<dbReference type="Pfam" id="PF26146">
    <property type="entry name" value="PI-PLC_X"/>
    <property type="match status" value="1"/>
</dbReference>
<organism evidence="2 3">
    <name type="scientific">Ascobolus immersus RN42</name>
    <dbReference type="NCBI Taxonomy" id="1160509"/>
    <lineage>
        <taxon>Eukaryota</taxon>
        <taxon>Fungi</taxon>
        <taxon>Dikarya</taxon>
        <taxon>Ascomycota</taxon>
        <taxon>Pezizomycotina</taxon>
        <taxon>Pezizomycetes</taxon>
        <taxon>Pezizales</taxon>
        <taxon>Ascobolaceae</taxon>
        <taxon>Ascobolus</taxon>
    </lineage>
</organism>
<keyword evidence="1" id="KW-0472">Membrane</keyword>
<dbReference type="GO" id="GO:0008081">
    <property type="term" value="F:phosphoric diester hydrolase activity"/>
    <property type="evidence" value="ECO:0007669"/>
    <property type="project" value="InterPro"/>
</dbReference>
<keyword evidence="3" id="KW-1185">Reference proteome</keyword>
<accession>A0A3N4IBF3</accession>
<evidence type="ECO:0000313" key="3">
    <source>
        <dbReference type="Proteomes" id="UP000275078"/>
    </source>
</evidence>
<dbReference type="Proteomes" id="UP000275078">
    <property type="component" value="Unassembled WGS sequence"/>
</dbReference>
<keyword evidence="1" id="KW-1133">Transmembrane helix</keyword>
<dbReference type="AlphaFoldDB" id="A0A3N4IBF3"/>
<dbReference type="InterPro" id="IPR017946">
    <property type="entry name" value="PLC-like_Pdiesterase_TIM-brl"/>
</dbReference>
<dbReference type="STRING" id="1160509.A0A3N4IBF3"/>
<keyword evidence="1" id="KW-0812">Transmembrane</keyword>
<dbReference type="SUPFAM" id="SSF51695">
    <property type="entry name" value="PLC-like phosphodiesterases"/>
    <property type="match status" value="1"/>
</dbReference>
<reference evidence="2 3" key="1">
    <citation type="journal article" date="2018" name="Nat. Ecol. Evol.">
        <title>Pezizomycetes genomes reveal the molecular basis of ectomycorrhizal truffle lifestyle.</title>
        <authorList>
            <person name="Murat C."/>
            <person name="Payen T."/>
            <person name="Noel B."/>
            <person name="Kuo A."/>
            <person name="Morin E."/>
            <person name="Chen J."/>
            <person name="Kohler A."/>
            <person name="Krizsan K."/>
            <person name="Balestrini R."/>
            <person name="Da Silva C."/>
            <person name="Montanini B."/>
            <person name="Hainaut M."/>
            <person name="Levati E."/>
            <person name="Barry K.W."/>
            <person name="Belfiori B."/>
            <person name="Cichocki N."/>
            <person name="Clum A."/>
            <person name="Dockter R.B."/>
            <person name="Fauchery L."/>
            <person name="Guy J."/>
            <person name="Iotti M."/>
            <person name="Le Tacon F."/>
            <person name="Lindquist E.A."/>
            <person name="Lipzen A."/>
            <person name="Malagnac F."/>
            <person name="Mello A."/>
            <person name="Molinier V."/>
            <person name="Miyauchi S."/>
            <person name="Poulain J."/>
            <person name="Riccioni C."/>
            <person name="Rubini A."/>
            <person name="Sitrit Y."/>
            <person name="Splivallo R."/>
            <person name="Traeger S."/>
            <person name="Wang M."/>
            <person name="Zifcakova L."/>
            <person name="Wipf D."/>
            <person name="Zambonelli A."/>
            <person name="Paolocci F."/>
            <person name="Nowrousian M."/>
            <person name="Ottonello S."/>
            <person name="Baldrian P."/>
            <person name="Spatafora J.W."/>
            <person name="Henrissat B."/>
            <person name="Nagy L.G."/>
            <person name="Aury J.M."/>
            <person name="Wincker P."/>
            <person name="Grigoriev I.V."/>
            <person name="Bonfante P."/>
            <person name="Martin F.M."/>
        </authorList>
    </citation>
    <scope>NUCLEOTIDE SEQUENCE [LARGE SCALE GENOMIC DNA]</scope>
    <source>
        <strain evidence="2 3">RN42</strain>
    </source>
</reference>
<evidence type="ECO:0000256" key="1">
    <source>
        <dbReference type="SAM" id="Phobius"/>
    </source>
</evidence>
<dbReference type="GO" id="GO:0006629">
    <property type="term" value="P:lipid metabolic process"/>
    <property type="evidence" value="ECO:0007669"/>
    <property type="project" value="InterPro"/>
</dbReference>
<name>A0A3N4IBF3_ASCIM</name>
<proteinExistence type="predicted"/>
<dbReference type="PANTHER" id="PTHR13593:SF140">
    <property type="entry name" value="PLC-LIKE PHOSPHODIESTERASE"/>
    <property type="match status" value="1"/>
</dbReference>
<dbReference type="EMBL" id="ML119669">
    <property type="protein sequence ID" value="RPA82786.1"/>
    <property type="molecule type" value="Genomic_DNA"/>
</dbReference>
<dbReference type="Gene3D" id="3.20.20.190">
    <property type="entry name" value="Phosphatidylinositol (PI) phosphodiesterase"/>
    <property type="match status" value="1"/>
</dbReference>
<protein>
    <submittedName>
        <fullName evidence="2">PLC-like phosphodiesterase</fullName>
    </submittedName>
</protein>
<dbReference type="OrthoDB" id="7984201at2759"/>
<feature type="transmembrane region" description="Helical" evidence="1">
    <location>
        <begin position="454"/>
        <end position="472"/>
    </location>
</feature>
<evidence type="ECO:0000313" key="2">
    <source>
        <dbReference type="EMBL" id="RPA82786.1"/>
    </source>
</evidence>
<dbReference type="PANTHER" id="PTHR13593">
    <property type="match status" value="1"/>
</dbReference>
<dbReference type="InterPro" id="IPR051057">
    <property type="entry name" value="PI-PLC_domain"/>
</dbReference>
<gene>
    <name evidence="2" type="ORF">BJ508DRAFT_375543</name>
</gene>